<proteinExistence type="predicted"/>
<dbReference type="EMBL" id="HACA01003519">
    <property type="protein sequence ID" value="CDW20880.1"/>
    <property type="molecule type" value="Transcribed_RNA"/>
</dbReference>
<feature type="non-terminal residue" evidence="1">
    <location>
        <position position="40"/>
    </location>
</feature>
<protein>
    <submittedName>
        <fullName evidence="1">Uncharacterized protein</fullName>
    </submittedName>
</protein>
<organism evidence="1">
    <name type="scientific">Lepeophtheirus salmonis</name>
    <name type="common">Salmon louse</name>
    <name type="synonym">Caligus salmonis</name>
    <dbReference type="NCBI Taxonomy" id="72036"/>
    <lineage>
        <taxon>Eukaryota</taxon>
        <taxon>Metazoa</taxon>
        <taxon>Ecdysozoa</taxon>
        <taxon>Arthropoda</taxon>
        <taxon>Crustacea</taxon>
        <taxon>Multicrustacea</taxon>
        <taxon>Hexanauplia</taxon>
        <taxon>Copepoda</taxon>
        <taxon>Siphonostomatoida</taxon>
        <taxon>Caligidae</taxon>
        <taxon>Lepeophtheirus</taxon>
    </lineage>
</organism>
<reference evidence="1" key="1">
    <citation type="submission" date="2014-05" db="EMBL/GenBank/DDBJ databases">
        <authorList>
            <person name="Chronopoulou M."/>
        </authorList>
    </citation>
    <scope>NUCLEOTIDE SEQUENCE</scope>
    <source>
        <tissue evidence="1">Whole organism</tissue>
    </source>
</reference>
<sequence length="40" mass="4567">CCCCFLNKNNEKYDFTVSSFFPAPISTPYTCILNISRINV</sequence>
<feature type="non-terminal residue" evidence="1">
    <location>
        <position position="1"/>
    </location>
</feature>
<dbReference type="AlphaFoldDB" id="A0A0K2T524"/>
<evidence type="ECO:0000313" key="1">
    <source>
        <dbReference type="EMBL" id="CDW20880.1"/>
    </source>
</evidence>
<name>A0A0K2T524_LEPSM</name>
<accession>A0A0K2T524</accession>